<reference evidence="6" key="1">
    <citation type="journal article" date="2009" name="Biochem. J.">
        <title>Characterization of the phenylurea hydrolases A and B: founding members of a novel amidohydrolase subgroup.</title>
        <authorList>
            <person name="Khurana J.L."/>
            <person name="Jackson C.J."/>
            <person name="Scott C."/>
            <person name="Pandey G."/>
            <person name="Horne I."/>
            <person name="Russell R.J."/>
            <person name="Herlt A."/>
            <person name="Easton C.J."/>
            <person name="Oakeshott J.G."/>
        </authorList>
    </citation>
    <scope>NUCLEOTIDE SEQUENCE</scope>
    <source>
        <strain evidence="6">D47</strain>
        <plasmid evidence="6">pHRIM622</plasmid>
    </source>
</reference>
<dbReference type="InterPro" id="IPR036271">
    <property type="entry name" value="Tet_transcr_reg_TetR-rel_C_sf"/>
</dbReference>
<evidence type="ECO:0000313" key="6">
    <source>
        <dbReference type="EMBL" id="ACL11852.1"/>
    </source>
</evidence>
<evidence type="ECO:0000256" key="4">
    <source>
        <dbReference type="PROSITE-ProRule" id="PRU00335"/>
    </source>
</evidence>
<dbReference type="EMBL" id="EU851877">
    <property type="protein sequence ID" value="ACL11852.1"/>
    <property type="molecule type" value="Genomic_DNA"/>
</dbReference>
<sequence>MSLNVQYEGSRRTHLRHEMSANIRRCAYEQLAAGGAESLSMNAIAKKLGVSGPALYRYYASREELLAELVTESWEELAARMEETAAGASRLSAAERFRAEAQAYRRWALDSPHRYRLLNGSRFGTGALDPERIVPAAHRTMIVVLGALVEVSSPRGLRPPLTPELSAQLLAWATSRRPDSSVPPEVLLRGLLAQTRIHGVVSLEIEGYFDQLGIDADLLFDHEVDALLA</sequence>
<dbReference type="Pfam" id="PF00440">
    <property type="entry name" value="TetR_N"/>
    <property type="match status" value="1"/>
</dbReference>
<dbReference type="PANTHER" id="PTHR30055">
    <property type="entry name" value="HTH-TYPE TRANSCRIPTIONAL REGULATOR RUTR"/>
    <property type="match status" value="1"/>
</dbReference>
<geneLocation type="plasmid" evidence="6">
    <name>pHRIM622</name>
</geneLocation>
<dbReference type="InterPro" id="IPR001647">
    <property type="entry name" value="HTH_TetR"/>
</dbReference>
<dbReference type="SUPFAM" id="SSF48498">
    <property type="entry name" value="Tetracyclin repressor-like, C-terminal domain"/>
    <property type="match status" value="1"/>
</dbReference>
<dbReference type="GO" id="GO:0000976">
    <property type="term" value="F:transcription cis-regulatory region binding"/>
    <property type="evidence" value="ECO:0007669"/>
    <property type="project" value="TreeGrafter"/>
</dbReference>
<keyword evidence="1" id="KW-0805">Transcription regulation</keyword>
<proteinExistence type="predicted"/>
<dbReference type="AlphaFoldDB" id="B8R4M2"/>
<evidence type="ECO:0000256" key="2">
    <source>
        <dbReference type="ARBA" id="ARBA00023125"/>
    </source>
</evidence>
<keyword evidence="2 4" id="KW-0238">DNA-binding</keyword>
<dbReference type="Pfam" id="PF13305">
    <property type="entry name" value="TetR_C_33"/>
    <property type="match status" value="1"/>
</dbReference>
<feature type="DNA-binding region" description="H-T-H motif" evidence="4">
    <location>
        <begin position="40"/>
        <end position="59"/>
    </location>
</feature>
<accession>B8R4M2</accession>
<evidence type="ECO:0000256" key="1">
    <source>
        <dbReference type="ARBA" id="ARBA00023015"/>
    </source>
</evidence>
<dbReference type="SUPFAM" id="SSF46689">
    <property type="entry name" value="Homeodomain-like"/>
    <property type="match status" value="1"/>
</dbReference>
<dbReference type="InterPro" id="IPR050109">
    <property type="entry name" value="HTH-type_TetR-like_transc_reg"/>
</dbReference>
<protein>
    <submittedName>
        <fullName evidence="6">Putative TetR transcriptional regulator</fullName>
    </submittedName>
</protein>
<dbReference type="GO" id="GO:0003700">
    <property type="term" value="F:DNA-binding transcription factor activity"/>
    <property type="evidence" value="ECO:0007669"/>
    <property type="project" value="TreeGrafter"/>
</dbReference>
<keyword evidence="6" id="KW-0614">Plasmid</keyword>
<dbReference type="InterPro" id="IPR025996">
    <property type="entry name" value="MT1864/Rv1816-like_C"/>
</dbReference>
<evidence type="ECO:0000256" key="3">
    <source>
        <dbReference type="ARBA" id="ARBA00023163"/>
    </source>
</evidence>
<organism evidence="6">
    <name type="scientific">Arthrobacter globiformis</name>
    <dbReference type="NCBI Taxonomy" id="1665"/>
    <lineage>
        <taxon>Bacteria</taxon>
        <taxon>Bacillati</taxon>
        <taxon>Actinomycetota</taxon>
        <taxon>Actinomycetes</taxon>
        <taxon>Micrococcales</taxon>
        <taxon>Micrococcaceae</taxon>
        <taxon>Arthrobacter</taxon>
    </lineage>
</organism>
<feature type="domain" description="HTH tetR-type" evidence="5">
    <location>
        <begin position="17"/>
        <end position="77"/>
    </location>
</feature>
<name>B8R4M2_ARTGO</name>
<dbReference type="PROSITE" id="PS50977">
    <property type="entry name" value="HTH_TETR_2"/>
    <property type="match status" value="1"/>
</dbReference>
<keyword evidence="3" id="KW-0804">Transcription</keyword>
<dbReference type="Gene3D" id="1.10.357.10">
    <property type="entry name" value="Tetracycline Repressor, domain 2"/>
    <property type="match status" value="1"/>
</dbReference>
<dbReference type="InterPro" id="IPR009057">
    <property type="entry name" value="Homeodomain-like_sf"/>
</dbReference>
<evidence type="ECO:0000259" key="5">
    <source>
        <dbReference type="PROSITE" id="PS50977"/>
    </source>
</evidence>
<dbReference type="PANTHER" id="PTHR30055:SF243">
    <property type="entry name" value="HTH-TYPE TRANSCRIPTIONAL REGULATOR RV1816"/>
    <property type="match status" value="1"/>
</dbReference>